<feature type="transmembrane region" description="Helical" evidence="1">
    <location>
        <begin position="559"/>
        <end position="578"/>
    </location>
</feature>
<sequence>MVLGGIFVFITSLVVYILTLSPGLNFWDCGEFIACANKLEVGHAPGAPLYLMIARVFSMFAAPAHIALYINLLSALSSALTVWLLYATSTIVLNKVTTQKNSYGVIVSAMVSALAFAFTDTFWFSAVEAEVYALSLLFTAFTLWAILRWEQESVRGSRHRWLLLIAFTMGLSVGVHLLNLLTVPVVIYWVYIQYSKQKFKHLYGLLMGLFVLFLVQFMIVQNGLFFAGKLELLLVNTFHLPVHSGLILFFTLLFALLVGGIVLSRNKHSLVNFICVAMFLFTLGVSSYTMVIIRANAQTTVNLNDPSQVFSLESFINRKQYGERPLISGAWYGAKTKDIAPTYSYRLDKNRRYSRFEDGSKLLYDVQDVQFMQRMYSSQKYHIGGYCFWSGLEEGQKPTFFHQLEFLFKYQLGHMYFRYFLWNFSGRQNHYQGHGDFLNGNFTTGIPFVDQQFLGSRTYLHTQETSSAARNNYFMIPMFFGLLGFLFLVRKKHWSLLYLLGFLFILTGVAIVFYMNQPPFEPRERDYVFAGSFYAFAVFIGLGVRFLLLSIRRYSPSRLTDVVASMFVILALPGLLLANNYDDHNRSDRTLARDLSLSYLESCEPNAILFTYGDNDTYPLWYLQEVEGVRKDVRVVNLGLLSADWYIYQQAQRLERTQPLRFTVPLHMYRQGEMDYAAVMGRQSAVKPLEQCLKHLADTSNTMAISVKGANKMFFLPPVLRVSNSEDGFLSIGKSYLMKGEIALLDIVASNHHERPIYFAKGTPKSVMLGFDKFTRPYGIVSKLLLNSSPIDVHELYALFTEKINISIPQQSWWDETCMNAIHLCQLQQATMNLAQQLMVDKEFGKAQEILLRFVPITTLPNFKSAPNDIEWIKTLLRANLHQEAIAYFENVSYSTIQDFQFYIYSQQYLGDQMLHYAKEEHDYLKKLYQVANDYSIVEIQHAIAPYVNSF</sequence>
<feature type="transmembrane region" description="Helical" evidence="1">
    <location>
        <begin position="527"/>
        <end position="547"/>
    </location>
</feature>
<keyword evidence="1" id="KW-0472">Membrane</keyword>
<organism evidence="2 3">
    <name type="scientific">Saccharicrinis fermentans DSM 9555 = JCM 21142</name>
    <dbReference type="NCBI Taxonomy" id="869213"/>
    <lineage>
        <taxon>Bacteria</taxon>
        <taxon>Pseudomonadati</taxon>
        <taxon>Bacteroidota</taxon>
        <taxon>Bacteroidia</taxon>
        <taxon>Marinilabiliales</taxon>
        <taxon>Marinilabiliaceae</taxon>
        <taxon>Saccharicrinis</taxon>
    </lineage>
</organism>
<comment type="caution">
    <text evidence="2">The sequence shown here is derived from an EMBL/GenBank/DDBJ whole genome shotgun (WGS) entry which is preliminary data.</text>
</comment>
<keyword evidence="1" id="KW-1133">Transmembrane helix</keyword>
<gene>
    <name evidence="2" type="ORF">JCM21142_104128</name>
</gene>
<dbReference type="eggNOG" id="COG1807">
    <property type="taxonomic scope" value="Bacteria"/>
</dbReference>
<dbReference type="Proteomes" id="UP000019402">
    <property type="component" value="Unassembled WGS sequence"/>
</dbReference>
<feature type="transmembrane region" description="Helical" evidence="1">
    <location>
        <begin position="105"/>
        <end position="124"/>
    </location>
</feature>
<dbReference type="AlphaFoldDB" id="W7YSE9"/>
<evidence type="ECO:0000313" key="2">
    <source>
        <dbReference type="EMBL" id="GAF05394.1"/>
    </source>
</evidence>
<dbReference type="PANTHER" id="PTHR16214:SF3">
    <property type="entry name" value="TRANSMEMBRANE PROTEIN 260"/>
    <property type="match status" value="1"/>
</dbReference>
<dbReference type="InterPro" id="IPR052724">
    <property type="entry name" value="GT117_domain-containing"/>
</dbReference>
<protein>
    <submittedName>
        <fullName evidence="2">Putative membrane protein</fullName>
    </submittedName>
</protein>
<feature type="transmembrane region" description="Helical" evidence="1">
    <location>
        <begin position="240"/>
        <end position="263"/>
    </location>
</feature>
<feature type="transmembrane region" description="Helical" evidence="1">
    <location>
        <begin position="7"/>
        <end position="27"/>
    </location>
</feature>
<feature type="transmembrane region" description="Helical" evidence="1">
    <location>
        <begin position="496"/>
        <end position="515"/>
    </location>
</feature>
<evidence type="ECO:0000256" key="1">
    <source>
        <dbReference type="SAM" id="Phobius"/>
    </source>
</evidence>
<evidence type="ECO:0000313" key="3">
    <source>
        <dbReference type="Proteomes" id="UP000019402"/>
    </source>
</evidence>
<dbReference type="Pfam" id="PF11028">
    <property type="entry name" value="TMEM260-like"/>
    <property type="match status" value="1"/>
</dbReference>
<feature type="transmembrane region" description="Helical" evidence="1">
    <location>
        <begin position="202"/>
        <end position="220"/>
    </location>
</feature>
<feature type="transmembrane region" description="Helical" evidence="1">
    <location>
        <begin position="270"/>
        <end position="293"/>
    </location>
</feature>
<feature type="transmembrane region" description="Helical" evidence="1">
    <location>
        <begin position="161"/>
        <end position="190"/>
    </location>
</feature>
<accession>W7YSE9</accession>
<feature type="transmembrane region" description="Helical" evidence="1">
    <location>
        <begin position="472"/>
        <end position="489"/>
    </location>
</feature>
<dbReference type="InterPro" id="IPR021280">
    <property type="entry name" value="TMEM260-like"/>
</dbReference>
<proteinExistence type="predicted"/>
<feature type="transmembrane region" description="Helical" evidence="1">
    <location>
        <begin position="75"/>
        <end position="93"/>
    </location>
</feature>
<feature type="transmembrane region" description="Helical" evidence="1">
    <location>
        <begin position="131"/>
        <end position="149"/>
    </location>
</feature>
<keyword evidence="3" id="KW-1185">Reference proteome</keyword>
<dbReference type="STRING" id="869213.GCA_000517085_03785"/>
<reference evidence="2 3" key="1">
    <citation type="journal article" date="2014" name="Genome Announc.">
        <title>Draft Genome Sequence of Cytophaga fermentans JCM 21142T, a Facultative Anaerobe Isolated from Marine Mud.</title>
        <authorList>
            <person name="Starns D."/>
            <person name="Oshima K."/>
            <person name="Suda W."/>
            <person name="Iino T."/>
            <person name="Yuki M."/>
            <person name="Inoue J."/>
            <person name="Kitamura K."/>
            <person name="Iida T."/>
            <person name="Darby A."/>
            <person name="Hattori M."/>
            <person name="Ohkuma M."/>
        </authorList>
    </citation>
    <scope>NUCLEOTIDE SEQUENCE [LARGE SCALE GENOMIC DNA]</scope>
    <source>
        <strain evidence="2 3">JCM 21142</strain>
    </source>
</reference>
<dbReference type="PANTHER" id="PTHR16214">
    <property type="entry name" value="TRANSMEMBRANE PROTEIN 260"/>
    <property type="match status" value="1"/>
</dbReference>
<keyword evidence="1" id="KW-0812">Transmembrane</keyword>
<dbReference type="EMBL" id="BAMD01000084">
    <property type="protein sequence ID" value="GAF05394.1"/>
    <property type="molecule type" value="Genomic_DNA"/>
</dbReference>
<name>W7YSE9_9BACT</name>